<dbReference type="RefSeq" id="WP_091779762.1">
    <property type="nucleotide sequence ID" value="NZ_FNDI01000009.1"/>
</dbReference>
<feature type="signal peptide" evidence="1">
    <location>
        <begin position="1"/>
        <end position="20"/>
    </location>
</feature>
<feature type="chain" id="PRO_5031034627" description="Secretion system X translation initiation factor" evidence="1">
    <location>
        <begin position="21"/>
        <end position="174"/>
    </location>
</feature>
<reference evidence="2" key="1">
    <citation type="submission" date="2016-10" db="EMBL/GenBank/DDBJ databases">
        <authorList>
            <person name="Varghese N."/>
            <person name="Submissions S."/>
        </authorList>
    </citation>
    <scope>NUCLEOTIDE SEQUENCE [LARGE SCALE GENOMIC DNA]</scope>
    <source>
        <strain evidence="2">YR281</strain>
    </source>
</reference>
<evidence type="ECO:0000313" key="3">
    <source>
        <dbReference type="Proteomes" id="UP000198900"/>
    </source>
</evidence>
<proteinExistence type="predicted"/>
<dbReference type="Proteomes" id="UP000198900">
    <property type="component" value="Unassembled WGS sequence"/>
</dbReference>
<evidence type="ECO:0008006" key="4">
    <source>
        <dbReference type="Google" id="ProtNLM"/>
    </source>
</evidence>
<gene>
    <name evidence="2" type="ORF">SAMN04487926_109246</name>
</gene>
<keyword evidence="3" id="KW-1185">Reference proteome</keyword>
<protein>
    <recommendedName>
        <fullName evidence="4">Secretion system X translation initiation factor</fullName>
    </recommendedName>
</protein>
<evidence type="ECO:0000256" key="1">
    <source>
        <dbReference type="SAM" id="SignalP"/>
    </source>
</evidence>
<accession>A0A7Z7FJD0</accession>
<evidence type="ECO:0000313" key="2">
    <source>
        <dbReference type="EMBL" id="SDH91600.1"/>
    </source>
</evidence>
<sequence length="174" mass="18338">MKRKHIVLALVFLLCAGLLAFGRTNPADQVVEAVPRASAHAATPSARAAGAETVGIAALRARTELIGSTTGEHRELFGSRSMAPPLPSAAPAGAEIPPLPSEPAVPSLPFTYLGKQGADGNWEVYLTRGDETLIVRDQMVIDGSYRVDAIKPPTMTLVYLPLKLVQTIDIGSAD</sequence>
<comment type="caution">
    <text evidence="2">The sequence shown here is derived from an EMBL/GenBank/DDBJ whole genome shotgun (WGS) entry which is preliminary data.</text>
</comment>
<organism evidence="2 3">
    <name type="scientific">Paraburkholderia steynii</name>
    <dbReference type="NCBI Taxonomy" id="1245441"/>
    <lineage>
        <taxon>Bacteria</taxon>
        <taxon>Pseudomonadati</taxon>
        <taxon>Pseudomonadota</taxon>
        <taxon>Betaproteobacteria</taxon>
        <taxon>Burkholderiales</taxon>
        <taxon>Burkholderiaceae</taxon>
        <taxon>Paraburkholderia</taxon>
    </lineage>
</organism>
<dbReference type="EMBL" id="FNDI01000009">
    <property type="protein sequence ID" value="SDH91600.1"/>
    <property type="molecule type" value="Genomic_DNA"/>
</dbReference>
<dbReference type="AlphaFoldDB" id="A0A7Z7FJD0"/>
<name>A0A7Z7FJD0_9BURK</name>
<keyword evidence="1" id="KW-0732">Signal</keyword>